<dbReference type="SUPFAM" id="SSF52540">
    <property type="entry name" value="P-loop containing nucleoside triphosphate hydrolases"/>
    <property type="match status" value="1"/>
</dbReference>
<proteinExistence type="predicted"/>
<dbReference type="AlphaFoldDB" id="A0A1L9QTI3"/>
<name>A0A1L9QTI3_9CYAN</name>
<gene>
    <name evidence="1" type="ORF">BI308_08340</name>
</gene>
<evidence type="ECO:0000313" key="1">
    <source>
        <dbReference type="EMBL" id="OJJ25959.1"/>
    </source>
</evidence>
<dbReference type="STRING" id="1925591.BI308_08340"/>
<dbReference type="Proteomes" id="UP000183940">
    <property type="component" value="Unassembled WGS sequence"/>
</dbReference>
<dbReference type="InterPro" id="IPR027417">
    <property type="entry name" value="P-loop_NTPase"/>
</dbReference>
<evidence type="ECO:0000313" key="2">
    <source>
        <dbReference type="Proteomes" id="UP000183940"/>
    </source>
</evidence>
<accession>A0A1L9QTI3</accession>
<keyword evidence="2" id="KW-1185">Reference proteome</keyword>
<reference evidence="1" key="1">
    <citation type="submission" date="2016-10" db="EMBL/GenBank/DDBJ databases">
        <title>CRISPR-Cas defence system in Roseofilum reptotaenium: evidence of a bacteriophage-cyanobacterium arms race in the coral black band disease.</title>
        <authorList>
            <person name="Buerger P."/>
            <person name="Wood-Charlson E.M."/>
            <person name="Weynberg K.D."/>
            <person name="Willis B."/>
            <person name="Van Oppen M.J."/>
        </authorList>
    </citation>
    <scope>NUCLEOTIDE SEQUENCE [LARGE SCALE GENOMIC DNA]</scope>
    <source>
        <strain evidence="1">AO1-A</strain>
    </source>
</reference>
<dbReference type="EMBL" id="MLAW01000011">
    <property type="protein sequence ID" value="OJJ25959.1"/>
    <property type="molecule type" value="Genomic_DNA"/>
</dbReference>
<protein>
    <submittedName>
        <fullName evidence="1">Uncharacterized protein</fullName>
    </submittedName>
</protein>
<dbReference type="Gene3D" id="3.40.50.300">
    <property type="entry name" value="P-loop containing nucleotide triphosphate hydrolases"/>
    <property type="match status" value="1"/>
</dbReference>
<comment type="caution">
    <text evidence="1">The sequence shown here is derived from an EMBL/GenBank/DDBJ whole genome shotgun (WGS) entry which is preliminary data.</text>
</comment>
<sequence>MNRERERQFLEYLADEYGFYLDRRKVFLARFDQANADKPHNQLRLSFEDGLNKRQKIQDELQNIGERLKQDGCEIVSKKGRAKKGESPWEQAYYWLWTVKFPEWEKDHEPAEKGIDWQQLCTDAFNEEQERRKSATEMGHEVEVYVPLGLVKRKQQPRRTGEDMPGAEAGMQQYELTENEIEQRYEHEEFLAQVIGNAGKNWAIIGEPGAGKTTWLDQIGQELIKRERYPIWIPLARLQGMTLEEFLLENRCWGNGFS</sequence>
<organism evidence="1 2">
    <name type="scientific">Roseofilum reptotaenium AO1-A</name>
    <dbReference type="NCBI Taxonomy" id="1925591"/>
    <lineage>
        <taxon>Bacteria</taxon>
        <taxon>Bacillati</taxon>
        <taxon>Cyanobacteriota</taxon>
        <taxon>Cyanophyceae</taxon>
        <taxon>Desertifilales</taxon>
        <taxon>Desertifilaceae</taxon>
        <taxon>Roseofilum</taxon>
    </lineage>
</organism>